<evidence type="ECO:0000256" key="3">
    <source>
        <dbReference type="ARBA" id="ARBA00022771"/>
    </source>
</evidence>
<organism evidence="11 12">
    <name type="scientific">Cylindrobasidium torrendii FP15055 ss-10</name>
    <dbReference type="NCBI Taxonomy" id="1314674"/>
    <lineage>
        <taxon>Eukaryota</taxon>
        <taxon>Fungi</taxon>
        <taxon>Dikarya</taxon>
        <taxon>Basidiomycota</taxon>
        <taxon>Agaricomycotina</taxon>
        <taxon>Agaricomycetes</taxon>
        <taxon>Agaricomycetidae</taxon>
        <taxon>Agaricales</taxon>
        <taxon>Marasmiineae</taxon>
        <taxon>Physalacriaceae</taxon>
        <taxon>Cylindrobasidium</taxon>
    </lineage>
</organism>
<evidence type="ECO:0000256" key="4">
    <source>
        <dbReference type="ARBA" id="ARBA00022833"/>
    </source>
</evidence>
<comment type="subcellular location">
    <subcellularLocation>
        <location evidence="1">Nucleus</location>
    </subcellularLocation>
</comment>
<evidence type="ECO:0000256" key="8">
    <source>
        <dbReference type="PROSITE-ProRule" id="PRU00042"/>
    </source>
</evidence>
<evidence type="ECO:0000256" key="2">
    <source>
        <dbReference type="ARBA" id="ARBA00022723"/>
    </source>
</evidence>
<keyword evidence="12" id="KW-1185">Reference proteome</keyword>
<keyword evidence="4" id="KW-0862">Zinc</keyword>
<dbReference type="Proteomes" id="UP000054007">
    <property type="component" value="Unassembled WGS sequence"/>
</dbReference>
<evidence type="ECO:0000313" key="11">
    <source>
        <dbReference type="EMBL" id="KIY69861.1"/>
    </source>
</evidence>
<accession>A0A0D7BJR8</accession>
<dbReference type="EMBL" id="KN880477">
    <property type="protein sequence ID" value="KIY69861.1"/>
    <property type="molecule type" value="Genomic_DNA"/>
</dbReference>
<keyword evidence="2" id="KW-0479">Metal-binding</keyword>
<name>A0A0D7BJR8_9AGAR</name>
<dbReference type="InterPro" id="IPR051061">
    <property type="entry name" value="Zinc_finger_trans_reg"/>
</dbReference>
<evidence type="ECO:0000259" key="10">
    <source>
        <dbReference type="PROSITE" id="PS50157"/>
    </source>
</evidence>
<keyword evidence="3 8" id="KW-0863">Zinc-finger</keyword>
<evidence type="ECO:0000256" key="5">
    <source>
        <dbReference type="ARBA" id="ARBA00023015"/>
    </source>
</evidence>
<proteinExistence type="predicted"/>
<feature type="domain" description="C2H2-type" evidence="10">
    <location>
        <begin position="125"/>
        <end position="149"/>
    </location>
</feature>
<dbReference type="GO" id="GO:0005634">
    <property type="term" value="C:nucleus"/>
    <property type="evidence" value="ECO:0007669"/>
    <property type="project" value="UniProtKB-SubCell"/>
</dbReference>
<dbReference type="Gene3D" id="3.30.160.60">
    <property type="entry name" value="Classic Zinc Finger"/>
    <property type="match status" value="3"/>
</dbReference>
<sequence length="221" mass="25153">MVSHRCTFEDCDYETALSGNLEAHLRTHTREKPFKCTYPGCSYSATQAAGVVAHQRVHRRGRIYPCPCCDEDYLCQSDRLSHLKAVHNMDSCWFPCPSPLCDFRARNPNVLESHYHSKHSATRPFSCPNCRKLFAVQRNMGFHLKMVHALLGEEQEKEEMPARKRKKKVEMSGEKEDGGRGIGASKPTVCGRAKRRKSSPVGRPLNEKTETESLFRRSLSP</sequence>
<dbReference type="PANTHER" id="PTHR46179:SF13">
    <property type="entry name" value="C2H2-TYPE DOMAIN-CONTAINING PROTEIN"/>
    <property type="match status" value="1"/>
</dbReference>
<dbReference type="GO" id="GO:0008270">
    <property type="term" value="F:zinc ion binding"/>
    <property type="evidence" value="ECO:0007669"/>
    <property type="project" value="UniProtKB-KW"/>
</dbReference>
<evidence type="ECO:0000313" key="12">
    <source>
        <dbReference type="Proteomes" id="UP000054007"/>
    </source>
</evidence>
<keyword evidence="5" id="KW-0805">Transcription regulation</keyword>
<dbReference type="GO" id="GO:0006357">
    <property type="term" value="P:regulation of transcription by RNA polymerase II"/>
    <property type="evidence" value="ECO:0007669"/>
    <property type="project" value="TreeGrafter"/>
</dbReference>
<evidence type="ECO:0000256" key="1">
    <source>
        <dbReference type="ARBA" id="ARBA00004123"/>
    </source>
</evidence>
<dbReference type="PROSITE" id="PS00028">
    <property type="entry name" value="ZINC_FINGER_C2H2_1"/>
    <property type="match status" value="2"/>
</dbReference>
<dbReference type="STRING" id="1314674.A0A0D7BJR8"/>
<dbReference type="AlphaFoldDB" id="A0A0D7BJR8"/>
<reference evidence="11 12" key="1">
    <citation type="journal article" date="2015" name="Fungal Genet. Biol.">
        <title>Evolution of novel wood decay mechanisms in Agaricales revealed by the genome sequences of Fistulina hepatica and Cylindrobasidium torrendii.</title>
        <authorList>
            <person name="Floudas D."/>
            <person name="Held B.W."/>
            <person name="Riley R."/>
            <person name="Nagy L.G."/>
            <person name="Koehler G."/>
            <person name="Ransdell A.S."/>
            <person name="Younus H."/>
            <person name="Chow J."/>
            <person name="Chiniquy J."/>
            <person name="Lipzen A."/>
            <person name="Tritt A."/>
            <person name="Sun H."/>
            <person name="Haridas S."/>
            <person name="LaButti K."/>
            <person name="Ohm R.A."/>
            <person name="Kues U."/>
            <person name="Blanchette R.A."/>
            <person name="Grigoriev I.V."/>
            <person name="Minto R.E."/>
            <person name="Hibbett D.S."/>
        </authorList>
    </citation>
    <scope>NUCLEOTIDE SEQUENCE [LARGE SCALE GENOMIC DNA]</scope>
    <source>
        <strain evidence="11 12">FP15055 ss-10</strain>
    </source>
</reference>
<feature type="domain" description="C2H2-type" evidence="10">
    <location>
        <begin position="4"/>
        <end position="33"/>
    </location>
</feature>
<dbReference type="OrthoDB" id="654211at2759"/>
<keyword evidence="6" id="KW-0804">Transcription</keyword>
<dbReference type="SUPFAM" id="SSF57667">
    <property type="entry name" value="beta-beta-alpha zinc fingers"/>
    <property type="match status" value="3"/>
</dbReference>
<feature type="region of interest" description="Disordered" evidence="9">
    <location>
        <begin position="155"/>
        <end position="221"/>
    </location>
</feature>
<dbReference type="InterPro" id="IPR013087">
    <property type="entry name" value="Znf_C2H2_type"/>
</dbReference>
<keyword evidence="7" id="KW-0539">Nucleus</keyword>
<feature type="compositionally biased region" description="Basic and acidic residues" evidence="9">
    <location>
        <begin position="169"/>
        <end position="179"/>
    </location>
</feature>
<evidence type="ECO:0000256" key="9">
    <source>
        <dbReference type="SAM" id="MobiDB-lite"/>
    </source>
</evidence>
<evidence type="ECO:0000256" key="7">
    <source>
        <dbReference type="ARBA" id="ARBA00023242"/>
    </source>
</evidence>
<dbReference type="PROSITE" id="PS50157">
    <property type="entry name" value="ZINC_FINGER_C2H2_2"/>
    <property type="match status" value="3"/>
</dbReference>
<gene>
    <name evidence="11" type="ORF">CYLTODRAFT_420305</name>
</gene>
<feature type="domain" description="C2H2-type" evidence="10">
    <location>
        <begin position="34"/>
        <end position="63"/>
    </location>
</feature>
<feature type="compositionally biased region" description="Basic and acidic residues" evidence="9">
    <location>
        <begin position="205"/>
        <end position="215"/>
    </location>
</feature>
<protein>
    <recommendedName>
        <fullName evidence="10">C2H2-type domain-containing protein</fullName>
    </recommendedName>
</protein>
<dbReference type="PANTHER" id="PTHR46179">
    <property type="entry name" value="ZINC FINGER PROTEIN"/>
    <property type="match status" value="1"/>
</dbReference>
<evidence type="ECO:0000256" key="6">
    <source>
        <dbReference type="ARBA" id="ARBA00023163"/>
    </source>
</evidence>
<dbReference type="SMART" id="SM00355">
    <property type="entry name" value="ZnF_C2H2"/>
    <property type="match status" value="5"/>
</dbReference>
<dbReference type="InterPro" id="IPR036236">
    <property type="entry name" value="Znf_C2H2_sf"/>
</dbReference>